<dbReference type="Pfam" id="PF00144">
    <property type="entry name" value="Beta-lactamase"/>
    <property type="match status" value="1"/>
</dbReference>
<name>A0A1Q9B080_9HYPH</name>
<proteinExistence type="predicted"/>
<evidence type="ECO:0000259" key="2">
    <source>
        <dbReference type="Pfam" id="PF00144"/>
    </source>
</evidence>
<dbReference type="AlphaFoldDB" id="A0A1Q9B080"/>
<reference evidence="3 4" key="1">
    <citation type="submission" date="2016-09" db="EMBL/GenBank/DDBJ databases">
        <title>Rhizobium sp. nov., a novel species isolated from the rice rhizosphere.</title>
        <authorList>
            <person name="Zhao J."/>
            <person name="Zhang X."/>
        </authorList>
    </citation>
    <scope>NUCLEOTIDE SEQUENCE [LARGE SCALE GENOMIC DNA]</scope>
    <source>
        <strain evidence="3 4">1.7048</strain>
    </source>
</reference>
<feature type="region of interest" description="Disordered" evidence="1">
    <location>
        <begin position="123"/>
        <end position="144"/>
    </location>
</feature>
<evidence type="ECO:0000313" key="3">
    <source>
        <dbReference type="EMBL" id="OLP61364.1"/>
    </source>
</evidence>
<evidence type="ECO:0000256" key="1">
    <source>
        <dbReference type="SAM" id="MobiDB-lite"/>
    </source>
</evidence>
<dbReference type="Proteomes" id="UP000186364">
    <property type="component" value="Unassembled WGS sequence"/>
</dbReference>
<keyword evidence="4" id="KW-1185">Reference proteome</keyword>
<dbReference type="PANTHER" id="PTHR43283">
    <property type="entry name" value="BETA-LACTAMASE-RELATED"/>
    <property type="match status" value="1"/>
</dbReference>
<dbReference type="EMBL" id="MKIP01000033">
    <property type="protein sequence ID" value="OLP61364.1"/>
    <property type="molecule type" value="Genomic_DNA"/>
</dbReference>
<dbReference type="InterPro" id="IPR050789">
    <property type="entry name" value="Diverse_Enzym_Activities"/>
</dbReference>
<sequence length="470" mass="50380">MEGAMRKRGIFSIVAAGVVALFAGAAGWLAVAPPELLLVGDGYAAKIVCSNVFLAGRDADEVLAQDVQAPGHPLLRLIHVSVDRERKVVTARMFGFAAPGHAIYREGLGCTNVSPGEFAAFPGNRSLRRRTPQADDSKPWPDGSGARIEPVLQAVVEDDRLAGPGIRAVLVLRNGVIVAERYGKGFAASTPLLGWSMAKTVTAAIIGLRVRDGAMALGRADLLPDWRNDNRRRITLADLMAMQSGLAFNENYGSVTDVTRMLFLENDMARFAAAHPLAADPGSQFSYSSGTAMVLSRLWMDSLPSPREALTYPRAQLFRPLGMASAVIEPDAHGTFVGSSYMYATARDWGRFAQLLVQGGQWKGEALLPPGYVEAMRQPTAASGGRYGGGQVWTRPKDLAGPYPEDSFWMRGHDGQSIMIVPSLGLVVLRMGLTPRATGYEIEPLERAVLERLPTLPSRAAPAASASDAP</sequence>
<dbReference type="GO" id="GO:0016787">
    <property type="term" value="F:hydrolase activity"/>
    <property type="evidence" value="ECO:0007669"/>
    <property type="project" value="UniProtKB-KW"/>
</dbReference>
<keyword evidence="3" id="KW-0378">Hydrolase</keyword>
<gene>
    <name evidence="3" type="ORF">BJF93_21120</name>
</gene>
<dbReference type="PANTHER" id="PTHR43283:SF7">
    <property type="entry name" value="BETA-LACTAMASE-RELATED DOMAIN-CONTAINING PROTEIN"/>
    <property type="match status" value="1"/>
</dbReference>
<dbReference type="InterPro" id="IPR001466">
    <property type="entry name" value="Beta-lactam-related"/>
</dbReference>
<evidence type="ECO:0000313" key="4">
    <source>
        <dbReference type="Proteomes" id="UP000186364"/>
    </source>
</evidence>
<dbReference type="Gene3D" id="3.40.710.10">
    <property type="entry name" value="DD-peptidase/beta-lactamase superfamily"/>
    <property type="match status" value="1"/>
</dbReference>
<organism evidence="3 4">
    <name type="scientific">Xaviernesmea oryzae</name>
    <dbReference type="NCBI Taxonomy" id="464029"/>
    <lineage>
        <taxon>Bacteria</taxon>
        <taxon>Pseudomonadati</taxon>
        <taxon>Pseudomonadota</taxon>
        <taxon>Alphaproteobacteria</taxon>
        <taxon>Hyphomicrobiales</taxon>
        <taxon>Rhizobiaceae</taxon>
        <taxon>Rhizobium/Agrobacterium group</taxon>
        <taxon>Xaviernesmea</taxon>
    </lineage>
</organism>
<dbReference type="OrthoDB" id="9814204at2"/>
<protein>
    <submittedName>
        <fullName evidence="3">6-aminohexanoate hydrolase</fullName>
    </submittedName>
</protein>
<comment type="caution">
    <text evidence="3">The sequence shown here is derived from an EMBL/GenBank/DDBJ whole genome shotgun (WGS) entry which is preliminary data.</text>
</comment>
<dbReference type="InterPro" id="IPR012338">
    <property type="entry name" value="Beta-lactam/transpept-like"/>
</dbReference>
<accession>A0A1Q9B080</accession>
<feature type="domain" description="Beta-lactamase-related" evidence="2">
    <location>
        <begin position="168"/>
        <end position="429"/>
    </location>
</feature>
<dbReference type="SUPFAM" id="SSF56601">
    <property type="entry name" value="beta-lactamase/transpeptidase-like"/>
    <property type="match status" value="1"/>
</dbReference>